<dbReference type="InterPro" id="IPR040234">
    <property type="entry name" value="QC/QCL"/>
</dbReference>
<dbReference type="GO" id="GO:0008270">
    <property type="term" value="F:zinc ion binding"/>
    <property type="evidence" value="ECO:0007669"/>
    <property type="project" value="TreeGrafter"/>
</dbReference>
<dbReference type="EMBL" id="KQ087266">
    <property type="protein sequence ID" value="KLT39239.1"/>
    <property type="molecule type" value="Genomic_DNA"/>
</dbReference>
<sequence>MRRARPRHGRCASPARPAPARARSALALALLPLLAALLLALPSSAFSLRPPHDTRTLSDAQVSALLNLPPEPWKAVDAGHMEHLLVERVSGTPGNKKVQNYLSSVFTKLGWHVETDTFSASTPHGEVEFTNLIYTFDAAAPRKLVLAAHFDSKWFAEGGFIGATDSAAPVAFLLDTAEALTPLLSARRARVAAGAPLLTAHLDEGEAAETSLQIVLFDGEEAFQAWTATDSVYGSRHLAAKWETTYLAPELQRRRQSPTPTVLDGIDVLVLLDLLGAPNPALQSHYRGTDWLFDALASADARVRPLTNSSGEWFAAQRGWGGGIDDDHRPFLTRGVPVLHLIANPFPEVWHRMADNKDALDLETCRRWCAVMRVFVAEYLHLAPDDGVVRREDRSEEPQGRAGESASRGPLTPVSDL</sequence>
<evidence type="ECO:0000256" key="4">
    <source>
        <dbReference type="SAM" id="MobiDB-lite"/>
    </source>
</evidence>
<dbReference type="Proteomes" id="UP000053611">
    <property type="component" value="Unassembled WGS sequence"/>
</dbReference>
<protein>
    <recommendedName>
        <fullName evidence="3">Peptide hydrolase</fullName>
        <ecNumber evidence="3">3.4.-.-</ecNumber>
    </recommendedName>
</protein>
<evidence type="ECO:0000256" key="2">
    <source>
        <dbReference type="ARBA" id="ARBA00023315"/>
    </source>
</evidence>
<feature type="domain" description="Peptidase M28" evidence="6">
    <location>
        <begin position="131"/>
        <end position="375"/>
    </location>
</feature>
<evidence type="ECO:0000256" key="1">
    <source>
        <dbReference type="ARBA" id="ARBA00022679"/>
    </source>
</evidence>
<organism evidence="7 8">
    <name type="scientific">Cutaneotrichosporon oleaginosum</name>
    <dbReference type="NCBI Taxonomy" id="879819"/>
    <lineage>
        <taxon>Eukaryota</taxon>
        <taxon>Fungi</taxon>
        <taxon>Dikarya</taxon>
        <taxon>Basidiomycota</taxon>
        <taxon>Agaricomycotina</taxon>
        <taxon>Tremellomycetes</taxon>
        <taxon>Trichosporonales</taxon>
        <taxon>Trichosporonaceae</taxon>
        <taxon>Cutaneotrichosporon</taxon>
    </lineage>
</organism>
<evidence type="ECO:0000256" key="3">
    <source>
        <dbReference type="RuleBase" id="RU361240"/>
    </source>
</evidence>
<dbReference type="AlphaFoldDB" id="A0A0J1AVC1"/>
<keyword evidence="8" id="KW-1185">Reference proteome</keyword>
<gene>
    <name evidence="7" type="ORF">CC85DRAFT_288789</name>
</gene>
<feature type="compositionally biased region" description="Basic and acidic residues" evidence="4">
    <location>
        <begin position="389"/>
        <end position="399"/>
    </location>
</feature>
<dbReference type="STRING" id="879819.A0A0J1AVC1"/>
<keyword evidence="2" id="KW-0012">Acyltransferase</keyword>
<keyword evidence="1" id="KW-0808">Transferase</keyword>
<keyword evidence="3" id="KW-0378">Hydrolase</keyword>
<dbReference type="CDD" id="cd03880">
    <property type="entry name" value="M28_QC_like"/>
    <property type="match status" value="1"/>
</dbReference>
<comment type="similarity">
    <text evidence="3">Belongs to the peptidase M28 family.</text>
</comment>
<accession>A0A0J1AVC1</accession>
<keyword evidence="5" id="KW-0732">Signal</keyword>
<dbReference type="RefSeq" id="XP_018275730.1">
    <property type="nucleotide sequence ID" value="XM_018424385.1"/>
</dbReference>
<proteinExistence type="inferred from homology"/>
<evidence type="ECO:0000313" key="8">
    <source>
        <dbReference type="Proteomes" id="UP000053611"/>
    </source>
</evidence>
<dbReference type="PANTHER" id="PTHR12283:SF6">
    <property type="entry name" value="GLUTAMINYL-PEPTIDE CYCLOTRANSFERASE-RELATED"/>
    <property type="match status" value="1"/>
</dbReference>
<name>A0A0J1AVC1_9TREE</name>
<dbReference type="SUPFAM" id="SSF53187">
    <property type="entry name" value="Zn-dependent exopeptidases"/>
    <property type="match status" value="1"/>
</dbReference>
<reference evidence="7 8" key="1">
    <citation type="submission" date="2015-03" db="EMBL/GenBank/DDBJ databases">
        <title>Genomics and transcriptomics of the oil-accumulating basidiomycete yeast T. oleaginosus allow insights into substrate utilization and the diverse evolutionary trajectories of mating systems in fungi.</title>
        <authorList>
            <consortium name="DOE Joint Genome Institute"/>
            <person name="Kourist R."/>
            <person name="Kracht O."/>
            <person name="Bracharz F."/>
            <person name="Lipzen A."/>
            <person name="Nolan M."/>
            <person name="Ohm R."/>
            <person name="Grigoriev I."/>
            <person name="Sun S."/>
            <person name="Heitman J."/>
            <person name="Bruck T."/>
            <person name="Nowrousian M."/>
        </authorList>
    </citation>
    <scope>NUCLEOTIDE SEQUENCE [LARGE SCALE GENOMIC DNA]</scope>
    <source>
        <strain evidence="7 8">IBC0246</strain>
    </source>
</reference>
<keyword evidence="3" id="KW-0479">Metal-binding</keyword>
<dbReference type="GeneID" id="28984988"/>
<dbReference type="GO" id="GO:0008233">
    <property type="term" value="F:peptidase activity"/>
    <property type="evidence" value="ECO:0007669"/>
    <property type="project" value="UniProtKB-KW"/>
</dbReference>
<dbReference type="GO" id="GO:0016603">
    <property type="term" value="F:glutaminyl-peptide cyclotransferase activity"/>
    <property type="evidence" value="ECO:0007669"/>
    <property type="project" value="InterPro"/>
</dbReference>
<evidence type="ECO:0000259" key="6">
    <source>
        <dbReference type="Pfam" id="PF04389"/>
    </source>
</evidence>
<feature type="signal peptide" evidence="5">
    <location>
        <begin position="1"/>
        <end position="47"/>
    </location>
</feature>
<feature type="chain" id="PRO_5005247683" description="Peptide hydrolase" evidence="5">
    <location>
        <begin position="48"/>
        <end position="417"/>
    </location>
</feature>
<evidence type="ECO:0000256" key="5">
    <source>
        <dbReference type="SAM" id="SignalP"/>
    </source>
</evidence>
<dbReference type="GO" id="GO:0006508">
    <property type="term" value="P:proteolysis"/>
    <property type="evidence" value="ECO:0007669"/>
    <property type="project" value="UniProtKB-KW"/>
</dbReference>
<dbReference type="Gene3D" id="3.40.630.10">
    <property type="entry name" value="Zn peptidases"/>
    <property type="match status" value="1"/>
</dbReference>
<dbReference type="OrthoDB" id="3907302at2759"/>
<dbReference type="FunFam" id="3.40.630.10:FF:000081">
    <property type="entry name" value="Peptide hydrolase"/>
    <property type="match status" value="1"/>
</dbReference>
<dbReference type="PANTHER" id="PTHR12283">
    <property type="entry name" value="GLUTAMINYL-PEPTIDE CYCLOTRANSFERASE"/>
    <property type="match status" value="1"/>
</dbReference>
<keyword evidence="3" id="KW-0862">Zinc</keyword>
<dbReference type="InterPro" id="IPR007484">
    <property type="entry name" value="Peptidase_M28"/>
</dbReference>
<dbReference type="Pfam" id="PF04389">
    <property type="entry name" value="Peptidase_M28"/>
    <property type="match status" value="1"/>
</dbReference>
<keyword evidence="3" id="KW-0645">Protease</keyword>
<dbReference type="InterPro" id="IPR037457">
    <property type="entry name" value="M28_QC"/>
</dbReference>
<feature type="region of interest" description="Disordered" evidence="4">
    <location>
        <begin position="389"/>
        <end position="417"/>
    </location>
</feature>
<evidence type="ECO:0000313" key="7">
    <source>
        <dbReference type="EMBL" id="KLT39239.1"/>
    </source>
</evidence>
<dbReference type="EC" id="3.4.-.-" evidence="3"/>